<organism evidence="11 12">
    <name type="scientific">Ditylenchus destructor</name>
    <dbReference type="NCBI Taxonomy" id="166010"/>
    <lineage>
        <taxon>Eukaryota</taxon>
        <taxon>Metazoa</taxon>
        <taxon>Ecdysozoa</taxon>
        <taxon>Nematoda</taxon>
        <taxon>Chromadorea</taxon>
        <taxon>Rhabditida</taxon>
        <taxon>Tylenchina</taxon>
        <taxon>Tylenchomorpha</taxon>
        <taxon>Sphaerularioidea</taxon>
        <taxon>Anguinidae</taxon>
        <taxon>Anguininae</taxon>
        <taxon>Ditylenchus</taxon>
    </lineage>
</organism>
<evidence type="ECO:0000256" key="3">
    <source>
        <dbReference type="ARBA" id="ARBA00022723"/>
    </source>
</evidence>
<keyword evidence="6 9" id="KW-1133">Transmembrane helix</keyword>
<dbReference type="AlphaFoldDB" id="A0AAD4R981"/>
<dbReference type="GO" id="GO:0008270">
    <property type="term" value="F:zinc ion binding"/>
    <property type="evidence" value="ECO:0007669"/>
    <property type="project" value="UniProtKB-KW"/>
</dbReference>
<dbReference type="SMART" id="SM00184">
    <property type="entry name" value="RING"/>
    <property type="match status" value="1"/>
</dbReference>
<evidence type="ECO:0000256" key="4">
    <source>
        <dbReference type="ARBA" id="ARBA00022771"/>
    </source>
</evidence>
<evidence type="ECO:0000313" key="11">
    <source>
        <dbReference type="EMBL" id="KAI1718310.1"/>
    </source>
</evidence>
<dbReference type="InterPro" id="IPR001841">
    <property type="entry name" value="Znf_RING"/>
</dbReference>
<evidence type="ECO:0000256" key="1">
    <source>
        <dbReference type="ARBA" id="ARBA00004370"/>
    </source>
</evidence>
<dbReference type="Proteomes" id="UP001201812">
    <property type="component" value="Unassembled WGS sequence"/>
</dbReference>
<keyword evidence="5" id="KW-0862">Zinc</keyword>
<evidence type="ECO:0000256" key="9">
    <source>
        <dbReference type="SAM" id="Phobius"/>
    </source>
</evidence>
<keyword evidence="12" id="KW-1185">Reference proteome</keyword>
<evidence type="ECO:0000256" key="2">
    <source>
        <dbReference type="ARBA" id="ARBA00022692"/>
    </source>
</evidence>
<gene>
    <name evidence="11" type="ORF">DdX_06731</name>
</gene>
<feature type="transmembrane region" description="Helical" evidence="9">
    <location>
        <begin position="135"/>
        <end position="158"/>
    </location>
</feature>
<comment type="caution">
    <text evidence="11">The sequence shown here is derived from an EMBL/GenBank/DDBJ whole genome shotgun (WGS) entry which is preliminary data.</text>
</comment>
<accession>A0AAD4R981</accession>
<reference evidence="11" key="1">
    <citation type="submission" date="2022-01" db="EMBL/GenBank/DDBJ databases">
        <title>Genome Sequence Resource for Two Populations of Ditylenchus destructor, the Migratory Endoparasitic Phytonematode.</title>
        <authorList>
            <person name="Zhang H."/>
            <person name="Lin R."/>
            <person name="Xie B."/>
        </authorList>
    </citation>
    <scope>NUCLEOTIDE SEQUENCE</scope>
    <source>
        <strain evidence="11">BazhouSP</strain>
    </source>
</reference>
<keyword evidence="7 9" id="KW-0472">Membrane</keyword>
<protein>
    <submittedName>
        <fullName evidence="11">Ring finger domain-containing protein</fullName>
    </submittedName>
</protein>
<evidence type="ECO:0000256" key="6">
    <source>
        <dbReference type="ARBA" id="ARBA00022989"/>
    </source>
</evidence>
<name>A0AAD4R981_9BILA</name>
<dbReference type="Gene3D" id="3.30.40.10">
    <property type="entry name" value="Zinc/RING finger domain, C3HC4 (zinc finger)"/>
    <property type="match status" value="1"/>
</dbReference>
<evidence type="ECO:0000256" key="5">
    <source>
        <dbReference type="ARBA" id="ARBA00022833"/>
    </source>
</evidence>
<evidence type="ECO:0000256" key="7">
    <source>
        <dbReference type="ARBA" id="ARBA00023136"/>
    </source>
</evidence>
<sequence>MNIGNCSICYAGIKRTSIATLTGCGHTFHPNCIYHWIGISSTCPLCRQNVTVSSVKIVRIDPPTSLHNLPQEAFDAALAEFDKYAPRTGENEQNRTELHEFLMAIISTREDSNLDQKSIWTEIKEYIKENPWKSAAMLGLLTFLCYSFWPVVAGVGAFLTKAVLSTVEALCTALQESFPSVVLAAVTCIGIGAALKCEPEESDNHT</sequence>
<dbReference type="GO" id="GO:0016020">
    <property type="term" value="C:membrane"/>
    <property type="evidence" value="ECO:0007669"/>
    <property type="project" value="UniProtKB-SubCell"/>
</dbReference>
<evidence type="ECO:0000313" key="12">
    <source>
        <dbReference type="Proteomes" id="UP001201812"/>
    </source>
</evidence>
<dbReference type="PANTHER" id="PTHR46539">
    <property type="entry name" value="E3 UBIQUITIN-PROTEIN LIGASE ATL42"/>
    <property type="match status" value="1"/>
</dbReference>
<keyword evidence="2 9" id="KW-0812">Transmembrane</keyword>
<evidence type="ECO:0000256" key="8">
    <source>
        <dbReference type="PROSITE-ProRule" id="PRU00175"/>
    </source>
</evidence>
<dbReference type="SUPFAM" id="SSF57850">
    <property type="entry name" value="RING/U-box"/>
    <property type="match status" value="1"/>
</dbReference>
<dbReference type="InterPro" id="IPR013083">
    <property type="entry name" value="Znf_RING/FYVE/PHD"/>
</dbReference>
<proteinExistence type="predicted"/>
<dbReference type="Pfam" id="PF13639">
    <property type="entry name" value="zf-RING_2"/>
    <property type="match status" value="1"/>
</dbReference>
<evidence type="ECO:0000259" key="10">
    <source>
        <dbReference type="PROSITE" id="PS50089"/>
    </source>
</evidence>
<comment type="subcellular location">
    <subcellularLocation>
        <location evidence="1">Membrane</location>
    </subcellularLocation>
</comment>
<dbReference type="EMBL" id="JAKKPZ010000008">
    <property type="protein sequence ID" value="KAI1718310.1"/>
    <property type="molecule type" value="Genomic_DNA"/>
</dbReference>
<feature type="transmembrane region" description="Helical" evidence="9">
    <location>
        <begin position="178"/>
        <end position="195"/>
    </location>
</feature>
<dbReference type="PANTHER" id="PTHR46539:SF1">
    <property type="entry name" value="E3 UBIQUITIN-PROTEIN LIGASE ATL42"/>
    <property type="match status" value="1"/>
</dbReference>
<feature type="domain" description="RING-type" evidence="10">
    <location>
        <begin position="6"/>
        <end position="47"/>
    </location>
</feature>
<keyword evidence="3" id="KW-0479">Metal-binding</keyword>
<keyword evidence="4 8" id="KW-0863">Zinc-finger</keyword>
<dbReference type="PROSITE" id="PS50089">
    <property type="entry name" value="ZF_RING_2"/>
    <property type="match status" value="1"/>
</dbReference>